<proteinExistence type="predicted"/>
<dbReference type="EMBL" id="ADCY02000016">
    <property type="protein sequence ID" value="EFG31562.2"/>
    <property type="molecule type" value="Genomic_DNA"/>
</dbReference>
<dbReference type="Pfam" id="PF12974">
    <property type="entry name" value="Phosphonate-bd"/>
    <property type="match status" value="1"/>
</dbReference>
<dbReference type="STRING" id="641147.HMPREF9021_00833"/>
<evidence type="ECO:0008006" key="3">
    <source>
        <dbReference type="Google" id="ProtNLM"/>
    </source>
</evidence>
<dbReference type="SUPFAM" id="SSF53850">
    <property type="entry name" value="Periplasmic binding protein-like II"/>
    <property type="match status" value="1"/>
</dbReference>
<name>V9HM47_9NEIS</name>
<organism evidence="1 2">
    <name type="scientific">Simonsiella muelleri ATCC 29453</name>
    <dbReference type="NCBI Taxonomy" id="641147"/>
    <lineage>
        <taxon>Bacteria</taxon>
        <taxon>Pseudomonadati</taxon>
        <taxon>Pseudomonadota</taxon>
        <taxon>Betaproteobacteria</taxon>
        <taxon>Neisseriales</taxon>
        <taxon>Neisseriaceae</taxon>
        <taxon>Simonsiella</taxon>
    </lineage>
</organism>
<dbReference type="KEGG" id="smur:BWP33_09135"/>
<reference evidence="1 2" key="1">
    <citation type="submission" date="2010-03" db="EMBL/GenBank/DDBJ databases">
        <authorList>
            <consortium name="The Broad Institute Genome Sequencing Platform"/>
            <person name="Ward D."/>
            <person name="Earl A."/>
            <person name="Feldgarden M."/>
            <person name="Gevers D."/>
            <person name="Young S."/>
            <person name="Zeng Q."/>
            <person name="Koehrsen M."/>
            <person name="Alvarado L."/>
            <person name="Berlin A.M."/>
            <person name="Borenstein D."/>
            <person name="Chapman S.B."/>
            <person name="Chen Z."/>
            <person name="Engels R."/>
            <person name="Freedman E."/>
            <person name="Gellesch M."/>
            <person name="Goldberg J."/>
            <person name="Griggs A."/>
            <person name="Gujja S."/>
            <person name="Heilman E.R."/>
            <person name="Heiman D.I."/>
            <person name="Hepburn T.A."/>
            <person name="Howarth C."/>
            <person name="Jen D."/>
            <person name="Larson L."/>
            <person name="Mehta T."/>
            <person name="Park D."/>
            <person name="Pearson M."/>
            <person name="Richards J."/>
            <person name="Roberts A."/>
            <person name="Saif S."/>
            <person name="Shea T.D."/>
            <person name="Shenoy N."/>
            <person name="Sisk P."/>
            <person name="Stolte C."/>
            <person name="Sykes S.N."/>
            <person name="Walk T."/>
            <person name="White J."/>
            <person name="Yandava C."/>
            <person name="Izard J."/>
            <person name="Baranova O.V."/>
            <person name="Blanton J.M."/>
            <person name="Tanner A.C."/>
            <person name="Dewhirst F."/>
            <person name="Haas B."/>
            <person name="Nusbaum C."/>
            <person name="Birren B."/>
        </authorList>
    </citation>
    <scope>NUCLEOTIDE SEQUENCE [LARGE SCALE GENOMIC DNA]</scope>
    <source>
        <strain evidence="1 2">ATCC 29453</strain>
    </source>
</reference>
<comment type="caution">
    <text evidence="1">The sequence shown here is derived from an EMBL/GenBank/DDBJ whole genome shotgun (WGS) entry which is preliminary data.</text>
</comment>
<gene>
    <name evidence="1" type="ORF">HMPREF9021_00833</name>
</gene>
<dbReference type="HOGENOM" id="CLU_097531_0_0_4"/>
<reference evidence="1 2" key="2">
    <citation type="submission" date="2011-10" db="EMBL/GenBank/DDBJ databases">
        <title>The Genome Sequence of Simonsiella muelleri ATCC 29453.</title>
        <authorList>
            <consortium name="The Broad Institute Genome Sequencing Platform"/>
            <consortium name="The Broad Institute Genome Sequencing Center for Infectious Disease"/>
            <person name="Earl A."/>
            <person name="Ward D."/>
            <person name="Feldgarden M."/>
            <person name="Gevers D."/>
            <person name="Izard J."/>
            <person name="Baranova O.V."/>
            <person name="Blanton J.M."/>
            <person name="Tanner A.C."/>
            <person name="Dewhirst F."/>
            <person name="Young S.K."/>
            <person name="Zeng Q."/>
            <person name="Gargeya S."/>
            <person name="Fitzgerald M."/>
            <person name="Haas B."/>
            <person name="Abouelleil A."/>
            <person name="Alvarado L."/>
            <person name="Arachchi H.M."/>
            <person name="Berlin A."/>
            <person name="Brown A."/>
            <person name="Chapman S.B."/>
            <person name="Chen Z."/>
            <person name="Dunbar C."/>
            <person name="Freedman E."/>
            <person name="Gearin G."/>
            <person name="Goldberg J."/>
            <person name="Griggs A."/>
            <person name="Gujja S."/>
            <person name="Heiman D."/>
            <person name="Howarth C."/>
            <person name="Larson L."/>
            <person name="Lui A."/>
            <person name="MacDonald P.J.P."/>
            <person name="Montmayeur A."/>
            <person name="Murphy C."/>
            <person name="Neiman D."/>
            <person name="Pearson M."/>
            <person name="Priest M."/>
            <person name="Roberts A."/>
            <person name="Saif S."/>
            <person name="Shea T."/>
            <person name="Shenoy N."/>
            <person name="Sisk P."/>
            <person name="Stolte C."/>
            <person name="Sykes S."/>
            <person name="Wortman J."/>
            <person name="Nusbaum C."/>
            <person name="Birren B."/>
        </authorList>
    </citation>
    <scope>NUCLEOTIDE SEQUENCE [LARGE SCALE GENOMIC DNA]</scope>
    <source>
        <strain evidence="1 2">ATCC 29453</strain>
    </source>
</reference>
<dbReference type="Proteomes" id="UP000017813">
    <property type="component" value="Unassembled WGS sequence"/>
</dbReference>
<accession>V9HM47</accession>
<dbReference type="AlphaFoldDB" id="V9HM47"/>
<dbReference type="Gene3D" id="3.40.190.10">
    <property type="entry name" value="Periplasmic binding protein-like II"/>
    <property type="match status" value="2"/>
</dbReference>
<evidence type="ECO:0000313" key="1">
    <source>
        <dbReference type="EMBL" id="EFG31562.2"/>
    </source>
</evidence>
<dbReference type="eggNOG" id="COG3221">
    <property type="taxonomic scope" value="Bacteria"/>
</dbReference>
<keyword evidence="2" id="KW-1185">Reference proteome</keyword>
<protein>
    <recommendedName>
        <fullName evidence="3">Phosphate/phosphite/phosphonate ABC transporter, periplasmic binding protein</fullName>
    </recommendedName>
</protein>
<evidence type="ECO:0000313" key="2">
    <source>
        <dbReference type="Proteomes" id="UP000017813"/>
    </source>
</evidence>
<sequence length="251" mass="28613">MSDMLNFLIAPDFPPENFVGWHIFNTVLQRKIDTEVHLITPADHDEQMEFISQGQVGLIYANPFDATELVRHLGFLPVAKPIEQFDEMVIATHFGTPYQHSDDLRKGCRILITNNRDVKLIGLRLLESAGLEESDIEWKPVASFQAAAHGLIKGEADAAFFLASAYHEFNNSTKKKLRPLMESRLNELSHVILLRPDFLHLLTAIKRAFIGMRHDAETKFILEDLGIVHGFEDLTVEETEFMIDLMETLKD</sequence>